<evidence type="ECO:0000313" key="1">
    <source>
        <dbReference type="EMBL" id="GHP02316.1"/>
    </source>
</evidence>
<sequence length="124" mass="13951">MAAAEAPEEDYPIEPSFENRFREGKARAVIEEVLAAKLTGTTYIADNASQWCREISDEVKQKLKGLNLPRYKFAVQTVIAEQRGEGMRMACRNLWDPATDGYAQATFQNETMVAITAAYATYLY</sequence>
<dbReference type="PANTHER" id="PTHR21255">
    <property type="entry name" value="T-COMPLEX-ASSOCIATED-TESTIS-EXPRESSED 1/ DYNEIN LIGHT CHAIN"/>
    <property type="match status" value="1"/>
</dbReference>
<keyword evidence="2" id="KW-1185">Reference proteome</keyword>
<dbReference type="InterPro" id="IPR038586">
    <property type="entry name" value="Tctex-1-like_sf"/>
</dbReference>
<dbReference type="PANTHER" id="PTHR21255:SF67">
    <property type="entry name" value="TCTEX1 DOMAIN-CONTAINING PROTEIN 2"/>
    <property type="match status" value="1"/>
</dbReference>
<dbReference type="GO" id="GO:0045505">
    <property type="term" value="F:dynein intermediate chain binding"/>
    <property type="evidence" value="ECO:0007669"/>
    <property type="project" value="TreeGrafter"/>
</dbReference>
<dbReference type="GO" id="GO:0005868">
    <property type="term" value="C:cytoplasmic dynein complex"/>
    <property type="evidence" value="ECO:0007669"/>
    <property type="project" value="TreeGrafter"/>
</dbReference>
<name>A0A830H567_9CHLO</name>
<dbReference type="Pfam" id="PF03645">
    <property type="entry name" value="Tctex-1"/>
    <property type="match status" value="1"/>
</dbReference>
<dbReference type="AlphaFoldDB" id="A0A830H567"/>
<accession>A0A830H567</accession>
<gene>
    <name evidence="1" type="ORF">PPROV_000107300</name>
</gene>
<organism evidence="1 2">
    <name type="scientific">Pycnococcus provasolii</name>
    <dbReference type="NCBI Taxonomy" id="41880"/>
    <lineage>
        <taxon>Eukaryota</taxon>
        <taxon>Viridiplantae</taxon>
        <taxon>Chlorophyta</taxon>
        <taxon>Pseudoscourfieldiophyceae</taxon>
        <taxon>Pseudoscourfieldiales</taxon>
        <taxon>Pycnococcaceae</taxon>
        <taxon>Pycnococcus</taxon>
    </lineage>
</organism>
<dbReference type="Proteomes" id="UP000660262">
    <property type="component" value="Unassembled WGS sequence"/>
</dbReference>
<dbReference type="Gene3D" id="3.30.1140.40">
    <property type="entry name" value="Tctex-1"/>
    <property type="match status" value="1"/>
</dbReference>
<dbReference type="GO" id="GO:0005737">
    <property type="term" value="C:cytoplasm"/>
    <property type="evidence" value="ECO:0007669"/>
    <property type="project" value="TreeGrafter"/>
</dbReference>
<proteinExistence type="predicted"/>
<protein>
    <submittedName>
        <fullName evidence="1">Tctex-1 protein</fullName>
    </submittedName>
</protein>
<evidence type="ECO:0000313" key="2">
    <source>
        <dbReference type="Proteomes" id="UP000660262"/>
    </source>
</evidence>
<dbReference type="EMBL" id="BNJQ01000003">
    <property type="protein sequence ID" value="GHP02316.1"/>
    <property type="molecule type" value="Genomic_DNA"/>
</dbReference>
<dbReference type="InterPro" id="IPR005334">
    <property type="entry name" value="Tctex-1-like"/>
</dbReference>
<comment type="caution">
    <text evidence="1">The sequence shown here is derived from an EMBL/GenBank/DDBJ whole genome shotgun (WGS) entry which is preliminary data.</text>
</comment>
<dbReference type="OrthoDB" id="10260741at2759"/>
<reference evidence="1" key="1">
    <citation type="submission" date="2020-10" db="EMBL/GenBank/DDBJ databases">
        <title>Unveiling of a novel bifunctional photoreceptor, Dualchrome1, isolated from a cosmopolitan green alga.</title>
        <authorList>
            <person name="Suzuki S."/>
            <person name="Kawachi M."/>
        </authorList>
    </citation>
    <scope>NUCLEOTIDE SEQUENCE</scope>
    <source>
        <strain evidence="1">NIES 2893</strain>
    </source>
</reference>
<dbReference type="CDD" id="cd21459">
    <property type="entry name" value="DLC-like_TCTEX1D2"/>
    <property type="match status" value="1"/>
</dbReference>
<dbReference type="GO" id="GO:0007018">
    <property type="term" value="P:microtubule-based movement"/>
    <property type="evidence" value="ECO:0007669"/>
    <property type="project" value="TreeGrafter"/>
</dbReference>